<sequence>MSDTIAMDDLSYEDLHNQGIFYRDQFQRFGRLDDIEKAIEYGTRAMELTPNGHPELSTRHDDLGAFYEDRFRRLGNLKDMEKSIEHSIRAVELTGNDDPDLARLLGNLGVSYGTRYQRLGALDDLEKWIEHRSRALALTPDDHADLRDCHADLGTSYTNRYRRLGALDDLEKSIDHKSQALALTPPDHPDLPPRHAALGVSYEDRYRRLGALGDLEKSIDHKSQALALTPADHPDLPARHAALGVSYSDRYGRLGALDDLEKSIDHKSQALALTPPDHPDLPLRHAVLGSSYSDRYRRLGALDDLEKSIDHKSQALALTPPDHPDLPLRHAALGTSYSDRYGRLGALDDLEKSINHKSQALALTPPDHLDLPLRHAVLGSSYTDRYRRLGALDDLEKSIDHNSQAFTLTPPDHPDLPLRHAALGVSYGDRHRRLGALDDLEKSIDHKFQALALTPPDHPDLPLRHAALGTSYSDRYERLGALDDLEKSIDHNSQALTLTPADHPDLPDRHAALGVSYGDRYERLGALADLEKSIEYNSRAFMLTPDGHPDLSLRHFNRAMDHHQLYQHTNNPSHLDISLASFRKASQLATSPPREIFDNALRWANLAFTHSHLSCIEAFRATIDLLPHFIWLGATTAQRYQDLLLVESVAVRAASASIQSSEYSLALEWLEHTRCVVWNQTLALRSPLDDLASSHSALATRLQTTSEQLHHASSGSSPSNSTTHTPEHRHRLAREYSNLLAEVRSLPGFEEFLQPKNAGALIQAARNGPIVVINCHEERCDALLVLPGQASVTHLALSRFTEEKARRARSEIEALLKHKKLRERGVKIKGAVQMPDPDVGPVLADLWNDVVKPVLECLGYLNNDRAEVPPHITWCPTGAMTFLPLHAAGDYTQTRSRVFDHVISSYTPTLTALLASTPTQLNRTPKVLAIGQPATRGFSLLPGVVKELEGIKARAQGRAGYVELTDTQATAAAVLDAMDKSDWVHMACHAHQNVVDPTKSGFFLHGGTLDLATISQRSFRHKGLAFLSACQTATGDEKLPDEAIHLASGMLMAGYSSVIGTMWSVVDEDAPFVADRVYERLMKDGKIGNGEAGRALHDAVAGLREKVGEKEFARWAPYIHIGS</sequence>
<reference evidence="3 4" key="1">
    <citation type="submission" date="2014-11" db="EMBL/GenBank/DDBJ databases">
        <authorList>
            <person name="Wibberg Daniel"/>
        </authorList>
    </citation>
    <scope>NUCLEOTIDE SEQUENCE [LARGE SCALE GENOMIC DNA]</scope>
    <source>
        <strain evidence="3">Rhizoctonia solani AG1-IB 7/3/14</strain>
    </source>
</reference>
<evidence type="ECO:0000259" key="2">
    <source>
        <dbReference type="Pfam" id="PF12770"/>
    </source>
</evidence>
<dbReference type="SUPFAM" id="SSF48452">
    <property type="entry name" value="TPR-like"/>
    <property type="match status" value="3"/>
</dbReference>
<keyword evidence="4" id="KW-1185">Reference proteome</keyword>
<dbReference type="EMBL" id="LN679154">
    <property type="protein sequence ID" value="CEL61368.1"/>
    <property type="molecule type" value="Genomic_DNA"/>
</dbReference>
<dbReference type="InterPro" id="IPR024983">
    <property type="entry name" value="CHAT_dom"/>
</dbReference>
<dbReference type="OrthoDB" id="9991317at2759"/>
<organism evidence="3 4">
    <name type="scientific">Thanatephorus cucumeris (strain AG1-IB / isolate 7/3/14)</name>
    <name type="common">Lettuce bottom rot fungus</name>
    <name type="synonym">Rhizoctonia solani</name>
    <dbReference type="NCBI Taxonomy" id="1108050"/>
    <lineage>
        <taxon>Eukaryota</taxon>
        <taxon>Fungi</taxon>
        <taxon>Dikarya</taxon>
        <taxon>Basidiomycota</taxon>
        <taxon>Agaricomycotina</taxon>
        <taxon>Agaricomycetes</taxon>
        <taxon>Cantharellales</taxon>
        <taxon>Ceratobasidiaceae</taxon>
        <taxon>Rhizoctonia</taxon>
        <taxon>Rhizoctonia solani AG-1</taxon>
    </lineage>
</organism>
<evidence type="ECO:0000313" key="3">
    <source>
        <dbReference type="EMBL" id="CEL61368.1"/>
    </source>
</evidence>
<dbReference type="Gene3D" id="1.25.40.10">
    <property type="entry name" value="Tetratricopeptide repeat domain"/>
    <property type="match status" value="3"/>
</dbReference>
<proteinExistence type="predicted"/>
<gene>
    <name evidence="3" type="ORF">RSOLAG1IB_09971</name>
</gene>
<dbReference type="Pfam" id="PF12770">
    <property type="entry name" value="CHAT"/>
    <property type="match status" value="1"/>
</dbReference>
<accession>A0A0B7FYP0</accession>
<name>A0A0B7FYP0_THACB</name>
<dbReference type="PANTHER" id="PTHR19959:SF119">
    <property type="entry name" value="FUNGAL LIPASE-LIKE DOMAIN-CONTAINING PROTEIN"/>
    <property type="match status" value="1"/>
</dbReference>
<dbReference type="InterPro" id="IPR011990">
    <property type="entry name" value="TPR-like_helical_dom_sf"/>
</dbReference>
<protein>
    <recommendedName>
        <fullName evidence="2">CHAT domain-containing protein</fullName>
    </recommendedName>
</protein>
<dbReference type="Proteomes" id="UP000059188">
    <property type="component" value="Unassembled WGS sequence"/>
</dbReference>
<feature type="region of interest" description="Disordered" evidence="1">
    <location>
        <begin position="707"/>
        <end position="729"/>
    </location>
</feature>
<dbReference type="PANTHER" id="PTHR19959">
    <property type="entry name" value="KINESIN LIGHT CHAIN"/>
    <property type="match status" value="1"/>
</dbReference>
<evidence type="ECO:0000256" key="1">
    <source>
        <dbReference type="SAM" id="MobiDB-lite"/>
    </source>
</evidence>
<dbReference type="STRING" id="1108050.A0A0B7FYP0"/>
<feature type="compositionally biased region" description="Low complexity" evidence="1">
    <location>
        <begin position="711"/>
        <end position="724"/>
    </location>
</feature>
<dbReference type="AlphaFoldDB" id="A0A0B7FYP0"/>
<feature type="domain" description="CHAT" evidence="2">
    <location>
        <begin position="842"/>
        <end position="1123"/>
    </location>
</feature>
<evidence type="ECO:0000313" key="4">
    <source>
        <dbReference type="Proteomes" id="UP000059188"/>
    </source>
</evidence>